<dbReference type="EMBL" id="ML742084">
    <property type="protein sequence ID" value="KAE8150822.1"/>
    <property type="molecule type" value="Genomic_DNA"/>
</dbReference>
<name>A0A5N6TWR0_ASPAV</name>
<dbReference type="AlphaFoldDB" id="A0A5N6TWR0"/>
<proteinExistence type="predicted"/>
<reference evidence="1 2" key="1">
    <citation type="submission" date="2019-04" db="EMBL/GenBank/DDBJ databases">
        <title>Friends and foes A comparative genomics study of 23 Aspergillus species from section Flavi.</title>
        <authorList>
            <consortium name="DOE Joint Genome Institute"/>
            <person name="Kjaerbolling I."/>
            <person name="Vesth T."/>
            <person name="Frisvad J.C."/>
            <person name="Nybo J.L."/>
            <person name="Theobald S."/>
            <person name="Kildgaard S."/>
            <person name="Isbrandt T."/>
            <person name="Kuo A."/>
            <person name="Sato A."/>
            <person name="Lyhne E.K."/>
            <person name="Kogle M.E."/>
            <person name="Wiebenga A."/>
            <person name="Kun R.S."/>
            <person name="Lubbers R.J."/>
            <person name="Makela M.R."/>
            <person name="Barry K."/>
            <person name="Chovatia M."/>
            <person name="Clum A."/>
            <person name="Daum C."/>
            <person name="Haridas S."/>
            <person name="He G."/>
            <person name="LaButti K."/>
            <person name="Lipzen A."/>
            <person name="Mondo S."/>
            <person name="Riley R."/>
            <person name="Salamov A."/>
            <person name="Simmons B.A."/>
            <person name="Magnuson J.K."/>
            <person name="Henrissat B."/>
            <person name="Mortensen U.H."/>
            <person name="Larsen T.O."/>
            <person name="Devries R.P."/>
            <person name="Grigoriev I.V."/>
            <person name="Machida M."/>
            <person name="Baker S.E."/>
            <person name="Andersen M.R."/>
        </authorList>
    </citation>
    <scope>NUCLEOTIDE SEQUENCE [LARGE SCALE GENOMIC DNA]</scope>
    <source>
        <strain evidence="1 2">IBT 18842</strain>
    </source>
</reference>
<dbReference type="Proteomes" id="UP000325780">
    <property type="component" value="Unassembled WGS sequence"/>
</dbReference>
<keyword evidence="2" id="KW-1185">Reference proteome</keyword>
<protein>
    <submittedName>
        <fullName evidence="1">Uncharacterized protein</fullName>
    </submittedName>
</protein>
<sequence length="246" mass="27100">MPNQAEKAQADQKTQAIAQIANVSRLLRDAISAAIPVAPEQYLTVSIPGTAIDTRDISEGGTFAWDAQDGAFAPTQVMQAEGKLVDNMIPLSYVMVGNTGKSVARSYSRALDCLVARKASVSTGKHPNGENDMRSPGDKSYDDAMKFLTTPLPNGFTPVDLYVEKQDAWRKAQDEWDTAILEAKTKAQFPNSPVHQVQAYNDWNQAHYRKYKTAVQGRYIDWVTNGHKFNVEQNFGIVGTYELPGA</sequence>
<dbReference type="OrthoDB" id="4346081at2759"/>
<gene>
    <name evidence="1" type="ORF">BDV25DRAFT_139418</name>
</gene>
<evidence type="ECO:0000313" key="2">
    <source>
        <dbReference type="Proteomes" id="UP000325780"/>
    </source>
</evidence>
<organism evidence="1 2">
    <name type="scientific">Aspergillus avenaceus</name>
    <dbReference type="NCBI Taxonomy" id="36643"/>
    <lineage>
        <taxon>Eukaryota</taxon>
        <taxon>Fungi</taxon>
        <taxon>Dikarya</taxon>
        <taxon>Ascomycota</taxon>
        <taxon>Pezizomycotina</taxon>
        <taxon>Eurotiomycetes</taxon>
        <taxon>Eurotiomycetidae</taxon>
        <taxon>Eurotiales</taxon>
        <taxon>Aspergillaceae</taxon>
        <taxon>Aspergillus</taxon>
        <taxon>Aspergillus subgen. Circumdati</taxon>
    </lineage>
</organism>
<accession>A0A5N6TWR0</accession>
<evidence type="ECO:0000313" key="1">
    <source>
        <dbReference type="EMBL" id="KAE8150822.1"/>
    </source>
</evidence>